<accession>A0A448ZNM2</accession>
<evidence type="ECO:0000256" key="3">
    <source>
        <dbReference type="PIRNR" id="PIRNR023381"/>
    </source>
</evidence>
<protein>
    <submittedName>
        <fullName evidence="5">Uncharacterized protein</fullName>
    </submittedName>
</protein>
<dbReference type="GO" id="GO:0016020">
    <property type="term" value="C:membrane"/>
    <property type="evidence" value="ECO:0007669"/>
    <property type="project" value="UniProtKB-SubCell"/>
</dbReference>
<dbReference type="PIRSF" id="PIRSF023381">
    <property type="entry name" value="MannP-dilichol_defect-1p"/>
    <property type="match status" value="1"/>
</dbReference>
<organism evidence="5 6">
    <name type="scientific">Pseudo-nitzschia multistriata</name>
    <dbReference type="NCBI Taxonomy" id="183589"/>
    <lineage>
        <taxon>Eukaryota</taxon>
        <taxon>Sar</taxon>
        <taxon>Stramenopiles</taxon>
        <taxon>Ochrophyta</taxon>
        <taxon>Bacillariophyta</taxon>
        <taxon>Bacillariophyceae</taxon>
        <taxon>Bacillariophycidae</taxon>
        <taxon>Bacillariales</taxon>
        <taxon>Bacillariaceae</taxon>
        <taxon>Pseudo-nitzschia</taxon>
    </lineage>
</organism>
<evidence type="ECO:0000313" key="6">
    <source>
        <dbReference type="Proteomes" id="UP000291116"/>
    </source>
</evidence>
<dbReference type="PANTHER" id="PTHR12226">
    <property type="entry name" value="MANNOSE-P-DOLICHOL UTILIZATION DEFECT 1 LEC35 -RELATED"/>
    <property type="match status" value="1"/>
</dbReference>
<dbReference type="PANTHER" id="PTHR12226:SF2">
    <property type="entry name" value="MANNOSE-P-DOLICHOL UTILIZATION DEFECT 1 PROTEIN"/>
    <property type="match status" value="1"/>
</dbReference>
<reference evidence="5 6" key="1">
    <citation type="submission" date="2019-01" db="EMBL/GenBank/DDBJ databases">
        <authorList>
            <person name="Ferrante I. M."/>
        </authorList>
    </citation>
    <scope>NUCLEOTIDE SEQUENCE [LARGE SCALE GENOMIC DNA]</scope>
    <source>
        <strain evidence="5 6">B856</strain>
    </source>
</reference>
<dbReference type="EMBL" id="CAACVS010000564">
    <property type="protein sequence ID" value="VEU43604.1"/>
    <property type="molecule type" value="Genomic_DNA"/>
</dbReference>
<feature type="transmembrane region" description="Helical" evidence="4">
    <location>
        <begin position="38"/>
        <end position="56"/>
    </location>
</feature>
<dbReference type="InterPro" id="IPR016817">
    <property type="entry name" value="MannP-dilichol_defect-1"/>
</dbReference>
<evidence type="ECO:0000256" key="1">
    <source>
        <dbReference type="ARBA" id="ARBA00022448"/>
    </source>
</evidence>
<comment type="subcellular location">
    <subcellularLocation>
        <location evidence="3">Membrane</location>
        <topology evidence="3">Multi-pass membrane protein</topology>
    </subcellularLocation>
</comment>
<feature type="transmembrane region" description="Helical" evidence="4">
    <location>
        <begin position="137"/>
        <end position="154"/>
    </location>
</feature>
<keyword evidence="3 4" id="KW-0812">Transmembrane</keyword>
<feature type="transmembrane region" description="Helical" evidence="4">
    <location>
        <begin position="221"/>
        <end position="240"/>
    </location>
</feature>
<gene>
    <name evidence="5" type="ORF">PSNMU_V1.4_AUG-EV-PASAV3_0106390</name>
</gene>
<dbReference type="Proteomes" id="UP000291116">
    <property type="component" value="Unassembled WGS sequence"/>
</dbReference>
<keyword evidence="3 4" id="KW-1133">Transmembrane helix</keyword>
<evidence type="ECO:0000256" key="2">
    <source>
        <dbReference type="ARBA" id="ARBA00022737"/>
    </source>
</evidence>
<name>A0A448ZNM2_9STRA</name>
<feature type="transmembrane region" description="Helical" evidence="4">
    <location>
        <begin position="77"/>
        <end position="95"/>
    </location>
</feature>
<keyword evidence="3 4" id="KW-0472">Membrane</keyword>
<dbReference type="AlphaFoldDB" id="A0A448ZNM2"/>
<sequence>MVEITDIPFVKPLAEWIWGEEGSSSCLSQVPFLSGPCLSQLLTKALGVLIILASMLNKIPIMVNMLKAQSAAGISRNSLYGEAIVYANCALYGFLSGHPFTAYGENASLLLQNSVLIVLAWNFLSKTNTPVGSDEKIMAILFFALYVAAVLNFLPEDYWYMLMSTTWPVMLYARGSQVYETFCVKQTGNLSIVTTTMNLVGAVIRILTTINETGDVVVMSGYLLSGSLSLMMFVQHWMYLKNTREIAKKAEEAKKKTD</sequence>
<proteinExistence type="predicted"/>
<evidence type="ECO:0000313" key="5">
    <source>
        <dbReference type="EMBL" id="VEU43604.1"/>
    </source>
</evidence>
<keyword evidence="1" id="KW-0813">Transport</keyword>
<keyword evidence="6" id="KW-1185">Reference proteome</keyword>
<dbReference type="OrthoDB" id="271506at2759"/>
<evidence type="ECO:0000256" key="4">
    <source>
        <dbReference type="SAM" id="Phobius"/>
    </source>
</evidence>
<keyword evidence="2" id="KW-0677">Repeat</keyword>